<geneLocation type="plasmid" evidence="3">
    <name>cbm2613_p</name>
</geneLocation>
<geneLocation type="plasmid" evidence="2">
    <name>I</name>
</geneLocation>
<protein>
    <submittedName>
        <fullName evidence="1">Uncharacterized protein</fullName>
    </submittedName>
</protein>
<dbReference type="AlphaFoldDB" id="A0A375EFX9"/>
<dbReference type="EMBL" id="LT984809">
    <property type="protein sequence ID" value="SPD48821.1"/>
    <property type="molecule type" value="Genomic_DNA"/>
</dbReference>
<dbReference type="EMBL" id="LT976981">
    <property type="protein sequence ID" value="SOZ74354.1"/>
    <property type="molecule type" value="Genomic_DNA"/>
</dbReference>
<name>A0A375EFX9_9BURK</name>
<proteinExistence type="predicted"/>
<organism evidence="1 3">
    <name type="scientific">Cupriavidus taiwanensis</name>
    <dbReference type="NCBI Taxonomy" id="164546"/>
    <lineage>
        <taxon>Bacteria</taxon>
        <taxon>Pseudomonadati</taxon>
        <taxon>Pseudomonadota</taxon>
        <taxon>Betaproteobacteria</taxon>
        <taxon>Burkholderiales</taxon>
        <taxon>Burkholderiaceae</taxon>
        <taxon>Cupriavidus</taxon>
    </lineage>
</organism>
<dbReference type="Proteomes" id="UP000256952">
    <property type="component" value="Plasmid CBM2613_p"/>
</dbReference>
<reference evidence="1" key="2">
    <citation type="submission" date="2018-01" db="EMBL/GenBank/DDBJ databases">
        <authorList>
            <person name="Clerissi C."/>
        </authorList>
    </citation>
    <scope>NUCLEOTIDE SEQUENCE</scope>
    <source>
        <strain evidence="1">Cupriavidus taiwanensis STM 8556</strain>
        <plasmid evidence="1">CBM2613_p</plasmid>
    </source>
</reference>
<evidence type="ECO:0000313" key="3">
    <source>
        <dbReference type="Proteomes" id="UP000256952"/>
    </source>
</evidence>
<reference evidence="2 3" key="1">
    <citation type="submission" date="2018-01" db="EMBL/GenBank/DDBJ databases">
        <authorList>
            <person name="Gaut B.S."/>
            <person name="Morton B.R."/>
            <person name="Clegg M.T."/>
            <person name="Duvall M.R."/>
        </authorList>
    </citation>
    <scope>NUCLEOTIDE SEQUENCE [LARGE SCALE GENOMIC DNA]</scope>
    <source>
        <strain evidence="2">Cupriavidus taiwanensis STM 8555</strain>
        <plasmid evidence="2">I</plasmid>
        <plasmid evidence="3">Plasmid cbm2613_p</plasmid>
    </source>
</reference>
<gene>
    <name evidence="2" type="ORF">CBM2612_P0166</name>
    <name evidence="1" type="ORF">CBM2613_P10003</name>
</gene>
<evidence type="ECO:0000313" key="2">
    <source>
        <dbReference type="EMBL" id="SPD48821.1"/>
    </source>
</evidence>
<sequence length="85" mass="9997">MQAGRSLNRRLVMRLGFNTSQRRRKRQEPPKIVRAVNLQPKLLMSATAMQAATLYYIMRYERNRVDIAPLPYIAPVHRFTKDVIL</sequence>
<geneLocation type="plasmid" evidence="1">
    <name>CBM2613_p</name>
</geneLocation>
<accession>A0A375EFX9</accession>
<evidence type="ECO:0000313" key="1">
    <source>
        <dbReference type="EMBL" id="SOZ74354.1"/>
    </source>
</evidence>
<keyword evidence="1" id="KW-0614">Plasmid</keyword>